<dbReference type="Proteomes" id="UP000002506">
    <property type="component" value="Chromosome"/>
</dbReference>
<dbReference type="SUPFAM" id="SSF55120">
    <property type="entry name" value="Pseudouridine synthase"/>
    <property type="match status" value="1"/>
</dbReference>
<keyword evidence="5" id="KW-0694">RNA-binding</keyword>
<dbReference type="CDD" id="cd00165">
    <property type="entry name" value="S4"/>
    <property type="match status" value="1"/>
</dbReference>
<comment type="catalytic activity">
    <reaction evidence="1 6">
        <text>a uridine in RNA = a pseudouridine in RNA</text>
        <dbReference type="Rhea" id="RHEA:48348"/>
        <dbReference type="Rhea" id="RHEA-COMP:12068"/>
        <dbReference type="Rhea" id="RHEA-COMP:12069"/>
        <dbReference type="ChEBI" id="CHEBI:65314"/>
        <dbReference type="ChEBI" id="CHEBI:65315"/>
    </reaction>
</comment>
<evidence type="ECO:0000256" key="2">
    <source>
        <dbReference type="ARBA" id="ARBA00010876"/>
    </source>
</evidence>
<dbReference type="InterPro" id="IPR006225">
    <property type="entry name" value="PsdUridine_synth_RluC/D"/>
</dbReference>
<proteinExistence type="inferred from homology"/>
<evidence type="ECO:0000256" key="1">
    <source>
        <dbReference type="ARBA" id="ARBA00000073"/>
    </source>
</evidence>
<dbReference type="SUPFAM" id="SSF55174">
    <property type="entry name" value="Alpha-L RNA-binding motif"/>
    <property type="match status" value="1"/>
</dbReference>
<gene>
    <name evidence="8" type="primary">rluA</name>
    <name evidence="8" type="ordered locus">DhcVS_1156</name>
</gene>
<evidence type="ECO:0000256" key="5">
    <source>
        <dbReference type="PROSITE-ProRule" id="PRU00182"/>
    </source>
</evidence>
<feature type="active site" evidence="4">
    <location>
        <position position="138"/>
    </location>
</feature>
<feature type="domain" description="RNA-binding S4" evidence="7">
    <location>
        <begin position="15"/>
        <end position="79"/>
    </location>
</feature>
<dbReference type="Pfam" id="PF00849">
    <property type="entry name" value="PseudoU_synth_2"/>
    <property type="match status" value="1"/>
</dbReference>
<dbReference type="CDD" id="cd02869">
    <property type="entry name" value="PseudoU_synth_RluA_like"/>
    <property type="match status" value="1"/>
</dbReference>
<dbReference type="InterPro" id="IPR006224">
    <property type="entry name" value="PsdUridine_synth_RluA-like_CS"/>
</dbReference>
<evidence type="ECO:0000313" key="9">
    <source>
        <dbReference type="Proteomes" id="UP000002506"/>
    </source>
</evidence>
<dbReference type="PANTHER" id="PTHR21600:SF44">
    <property type="entry name" value="RIBOSOMAL LARGE SUBUNIT PSEUDOURIDINE SYNTHASE D"/>
    <property type="match status" value="1"/>
</dbReference>
<dbReference type="PROSITE" id="PS50889">
    <property type="entry name" value="S4"/>
    <property type="match status" value="1"/>
</dbReference>
<dbReference type="GO" id="GO:0003723">
    <property type="term" value="F:RNA binding"/>
    <property type="evidence" value="ECO:0007669"/>
    <property type="project" value="UniProtKB-KW"/>
</dbReference>
<evidence type="ECO:0000259" key="7">
    <source>
        <dbReference type="SMART" id="SM00363"/>
    </source>
</evidence>
<dbReference type="Pfam" id="PF01479">
    <property type="entry name" value="S4"/>
    <property type="match status" value="1"/>
</dbReference>
<dbReference type="SMART" id="SM00363">
    <property type="entry name" value="S4"/>
    <property type="match status" value="1"/>
</dbReference>
<keyword evidence="3 6" id="KW-0413">Isomerase</keyword>
<accession>D2BIX0</accession>
<dbReference type="HOGENOM" id="CLU_016902_4_4_0"/>
<dbReference type="InterPro" id="IPR020103">
    <property type="entry name" value="PsdUridine_synth_cat_dom_sf"/>
</dbReference>
<name>D2BIX0_DEHMV</name>
<dbReference type="AlphaFoldDB" id="D2BIX0"/>
<dbReference type="InterPro" id="IPR050188">
    <property type="entry name" value="RluA_PseudoU_synthase"/>
</dbReference>
<dbReference type="NCBIfam" id="TIGR00005">
    <property type="entry name" value="rluA_subfam"/>
    <property type="match status" value="1"/>
</dbReference>
<dbReference type="GO" id="GO:0000455">
    <property type="term" value="P:enzyme-directed rRNA pseudouridine synthesis"/>
    <property type="evidence" value="ECO:0007669"/>
    <property type="project" value="UniProtKB-ARBA"/>
</dbReference>
<dbReference type="InterPro" id="IPR036986">
    <property type="entry name" value="S4_RNA-bd_sf"/>
</dbReference>
<reference evidence="8 9" key="1">
    <citation type="journal article" date="2009" name="PLoS Genet.">
        <title>Localized plasticity in the streamlined genomes of vinyl chloride respiring Dehalococcoides.</title>
        <authorList>
            <person name="McMurdie P.J."/>
            <person name="Behrens S.F."/>
            <person name="Muller J.A."/>
            <person name="Goke J."/>
            <person name="Ritalahti K.M."/>
            <person name="Wagner R."/>
            <person name="Goltsman E."/>
            <person name="Lapidus A."/>
            <person name="Holmes S."/>
            <person name="Loffler F.E."/>
            <person name="Spormann A.M."/>
        </authorList>
    </citation>
    <scope>NUCLEOTIDE SEQUENCE [LARGE SCALE GENOMIC DNA]</scope>
    <source>
        <strain evidence="8 9">VS</strain>
    </source>
</reference>
<dbReference type="RefSeq" id="WP_012882416.1">
    <property type="nucleotide sequence ID" value="NC_013552.1"/>
</dbReference>
<dbReference type="EC" id="5.4.99.-" evidence="6"/>
<comment type="similarity">
    <text evidence="2 6">Belongs to the pseudouridine synthase RluA family.</text>
</comment>
<evidence type="ECO:0000256" key="3">
    <source>
        <dbReference type="ARBA" id="ARBA00023235"/>
    </source>
</evidence>
<dbReference type="Gene3D" id="3.10.290.10">
    <property type="entry name" value="RNA-binding S4 domain"/>
    <property type="match status" value="1"/>
</dbReference>
<organism evidence="8 9">
    <name type="scientific">Dehalococcoides mccartyi (strain VS)</name>
    <dbReference type="NCBI Taxonomy" id="311424"/>
    <lineage>
        <taxon>Bacteria</taxon>
        <taxon>Bacillati</taxon>
        <taxon>Chloroflexota</taxon>
        <taxon>Dehalococcoidia</taxon>
        <taxon>Dehalococcoidales</taxon>
        <taxon>Dehalococcoidaceae</taxon>
        <taxon>Dehalococcoides</taxon>
    </lineage>
</organism>
<dbReference type="EMBL" id="CP001827">
    <property type="protein sequence ID" value="ACZ62270.1"/>
    <property type="molecule type" value="Genomic_DNA"/>
</dbReference>
<comment type="function">
    <text evidence="6">Responsible for synthesis of pseudouridine from uracil.</text>
</comment>
<dbReference type="InterPro" id="IPR006145">
    <property type="entry name" value="PsdUridine_synth_RsuA/RluA"/>
</dbReference>
<evidence type="ECO:0000256" key="6">
    <source>
        <dbReference type="RuleBase" id="RU362028"/>
    </source>
</evidence>
<dbReference type="PANTHER" id="PTHR21600">
    <property type="entry name" value="MITOCHONDRIAL RNA PSEUDOURIDINE SYNTHASE"/>
    <property type="match status" value="1"/>
</dbReference>
<evidence type="ECO:0000313" key="8">
    <source>
        <dbReference type="EMBL" id="ACZ62270.1"/>
    </source>
</evidence>
<sequence>MPVKTRRLIAESDGERLDKYIAQKETDLSRSFIQALIDSGHVQVNGKTAKPSLKLKNGDTITIEISPETPPELKAEDIPLEIIFQDKDLLLINKPPGLTVHPAPGHPDHTLINGVLALEPKMEDFDDPLRPGIVHRLDKDTSGLLLVAKNRETLANLSAQFKERTVRKYYLTLVKGELHPAEGFIEAPLGRDPQNRQKIAVVSNGRHARTGYKVLRYIQGYSLLEVKLETGRTHQIRVHFAAIGHPVAGDAIYGQKETWLKRQFLHAHRLSFTLPSNGQTVEFTSPLPPDLEETLKILENPS</sequence>
<dbReference type="InterPro" id="IPR002942">
    <property type="entry name" value="S4_RNA-bd"/>
</dbReference>
<dbReference type="KEGG" id="dev:DhcVS_1156"/>
<dbReference type="Gene3D" id="3.30.2350.10">
    <property type="entry name" value="Pseudouridine synthase"/>
    <property type="match status" value="1"/>
</dbReference>
<dbReference type="GO" id="GO:0120159">
    <property type="term" value="F:rRNA pseudouridine synthase activity"/>
    <property type="evidence" value="ECO:0007669"/>
    <property type="project" value="UniProtKB-ARBA"/>
</dbReference>
<dbReference type="eggNOG" id="COG0564">
    <property type="taxonomic scope" value="Bacteria"/>
</dbReference>
<protein>
    <recommendedName>
        <fullName evidence="6">Pseudouridine synthase</fullName>
        <ecNumber evidence="6">5.4.99.-</ecNumber>
    </recommendedName>
</protein>
<dbReference type="PROSITE" id="PS01129">
    <property type="entry name" value="PSI_RLU"/>
    <property type="match status" value="1"/>
</dbReference>
<evidence type="ECO:0000256" key="4">
    <source>
        <dbReference type="PIRSR" id="PIRSR606225-1"/>
    </source>
</evidence>